<dbReference type="EMBL" id="CAACVJ010000695">
    <property type="protein sequence ID" value="VEP18701.1"/>
    <property type="molecule type" value="Genomic_DNA"/>
</dbReference>
<reference evidence="2 3" key="1">
    <citation type="submission" date="2019-01" db="EMBL/GenBank/DDBJ databases">
        <authorList>
            <person name="Brito A."/>
        </authorList>
    </citation>
    <scope>NUCLEOTIDE SEQUENCE [LARGE SCALE GENOMIC DNA]</scope>
    <source>
        <strain evidence="2">1</strain>
    </source>
</reference>
<sequence length="102" mass="10041">MKEWTKNVVKGAASTGGGSAGTATGNFIAGLATTTELVKAGTTTMTVTGILGNPVTIAVPLTNAIVTAPAWAPVAVIGGTIVGGATALWAANKVLNKVFDDE</sequence>
<protein>
    <submittedName>
        <fullName evidence="2">Uncharacterized protein</fullName>
    </submittedName>
</protein>
<feature type="region of interest" description="Disordered" evidence="1">
    <location>
        <begin position="1"/>
        <end position="23"/>
    </location>
</feature>
<dbReference type="AlphaFoldDB" id="A0A563W4T0"/>
<accession>A0A563W4T0</accession>
<dbReference type="RefSeq" id="WP_144868158.1">
    <property type="nucleotide sequence ID" value="NZ_LR213845.1"/>
</dbReference>
<name>A0A563W4T0_9CYAN</name>
<keyword evidence="3" id="KW-1185">Reference proteome</keyword>
<dbReference type="Proteomes" id="UP000320055">
    <property type="component" value="Unassembled WGS sequence"/>
</dbReference>
<evidence type="ECO:0000256" key="1">
    <source>
        <dbReference type="SAM" id="MobiDB-lite"/>
    </source>
</evidence>
<evidence type="ECO:0000313" key="3">
    <source>
        <dbReference type="Proteomes" id="UP000320055"/>
    </source>
</evidence>
<evidence type="ECO:0000313" key="2">
    <source>
        <dbReference type="EMBL" id="VEP18701.1"/>
    </source>
</evidence>
<gene>
    <name evidence="2" type="ORF">H1P_870004</name>
</gene>
<organism evidence="2 3">
    <name type="scientific">Hyella patelloides LEGE 07179</name>
    <dbReference type="NCBI Taxonomy" id="945734"/>
    <lineage>
        <taxon>Bacteria</taxon>
        <taxon>Bacillati</taxon>
        <taxon>Cyanobacteriota</taxon>
        <taxon>Cyanophyceae</taxon>
        <taxon>Pleurocapsales</taxon>
        <taxon>Hyellaceae</taxon>
        <taxon>Hyella</taxon>
    </lineage>
</organism>
<proteinExistence type="predicted"/>